<feature type="transmembrane region" description="Helical" evidence="7">
    <location>
        <begin position="110"/>
        <end position="127"/>
    </location>
</feature>
<dbReference type="OrthoDB" id="3190463at2"/>
<comment type="similarity">
    <text evidence="2">Belongs to the EamA transporter family.</text>
</comment>
<organism evidence="9 10">
    <name type="scientific">Salinibacillus xinjiangensis</name>
    <dbReference type="NCBI Taxonomy" id="1229268"/>
    <lineage>
        <taxon>Bacteria</taxon>
        <taxon>Bacillati</taxon>
        <taxon>Bacillota</taxon>
        <taxon>Bacilli</taxon>
        <taxon>Bacillales</taxon>
        <taxon>Bacillaceae</taxon>
        <taxon>Salinibacillus</taxon>
    </lineage>
</organism>
<dbReference type="GO" id="GO:0005886">
    <property type="term" value="C:plasma membrane"/>
    <property type="evidence" value="ECO:0007669"/>
    <property type="project" value="UniProtKB-SubCell"/>
</dbReference>
<gene>
    <name evidence="9" type="ORF">GH754_01535</name>
</gene>
<evidence type="ECO:0000259" key="8">
    <source>
        <dbReference type="Pfam" id="PF00892"/>
    </source>
</evidence>
<name>A0A6G1X287_9BACI</name>
<evidence type="ECO:0000256" key="6">
    <source>
        <dbReference type="ARBA" id="ARBA00023136"/>
    </source>
</evidence>
<protein>
    <submittedName>
        <fullName evidence="9">EamA family transporter</fullName>
    </submittedName>
</protein>
<feature type="transmembrane region" description="Helical" evidence="7">
    <location>
        <begin position="259"/>
        <end position="277"/>
    </location>
</feature>
<feature type="transmembrane region" description="Helical" evidence="7">
    <location>
        <begin position="228"/>
        <end position="247"/>
    </location>
</feature>
<evidence type="ECO:0000313" key="10">
    <source>
        <dbReference type="Proteomes" id="UP000480185"/>
    </source>
</evidence>
<evidence type="ECO:0000313" key="9">
    <source>
        <dbReference type="EMBL" id="MRG85005.1"/>
    </source>
</evidence>
<feature type="transmembrane region" description="Helical" evidence="7">
    <location>
        <begin position="168"/>
        <end position="184"/>
    </location>
</feature>
<evidence type="ECO:0000256" key="7">
    <source>
        <dbReference type="SAM" id="Phobius"/>
    </source>
</evidence>
<evidence type="ECO:0000256" key="4">
    <source>
        <dbReference type="ARBA" id="ARBA00022692"/>
    </source>
</evidence>
<comment type="subcellular location">
    <subcellularLocation>
        <location evidence="1">Cell membrane</location>
        <topology evidence="1">Multi-pass membrane protein</topology>
    </subcellularLocation>
</comment>
<evidence type="ECO:0000256" key="2">
    <source>
        <dbReference type="ARBA" id="ARBA00007362"/>
    </source>
</evidence>
<dbReference type="AlphaFoldDB" id="A0A6G1X287"/>
<feature type="transmembrane region" description="Helical" evidence="7">
    <location>
        <begin position="47"/>
        <end position="68"/>
    </location>
</feature>
<keyword evidence="4 7" id="KW-0812">Transmembrane</keyword>
<dbReference type="Pfam" id="PF00892">
    <property type="entry name" value="EamA"/>
    <property type="match status" value="2"/>
</dbReference>
<dbReference type="PANTHER" id="PTHR32322">
    <property type="entry name" value="INNER MEMBRANE TRANSPORTER"/>
    <property type="match status" value="1"/>
</dbReference>
<reference evidence="9 10" key="1">
    <citation type="submission" date="2019-11" db="EMBL/GenBank/DDBJ databases">
        <authorList>
            <person name="Li J."/>
        </authorList>
    </citation>
    <scope>NUCLEOTIDE SEQUENCE [LARGE SCALE GENOMIC DNA]</scope>
    <source>
        <strain evidence="9 10">J4</strain>
    </source>
</reference>
<feature type="transmembrane region" description="Helical" evidence="7">
    <location>
        <begin position="196"/>
        <end position="216"/>
    </location>
</feature>
<sequence length="319" mass="34860">MKGIFQNKWSVIGIAVFCSILWGSAFPVLKVSYEEMQMAPDDVMAKIVFAGIRFLLAGLLVLGFLLVTSPKRILVTRRNFVVLVILGIVQTTLQYFFFYNGLAKVSGMQGAILSSAGTFFAVILAHYYYKNDRLNWKKAFGLIAGFSGIVVANWGQEFQLSFQWDGEGYMILAGVTNAIATIMAKELATGIHPFAVTGWQLSLGASIMLLVGVPVMSPGAIVFTPFGWGLLVYSALLSAVAFGLWYSLLKFNNAGEISLYKFIVPVAGTMLSSWFIPGEDLNIMILVAIAMVATGIIVLNYRGKKRVPVRSFEAGKKIS</sequence>
<dbReference type="InterPro" id="IPR000620">
    <property type="entry name" value="EamA_dom"/>
</dbReference>
<dbReference type="InterPro" id="IPR037185">
    <property type="entry name" value="EmrE-like"/>
</dbReference>
<dbReference type="SUPFAM" id="SSF103481">
    <property type="entry name" value="Multidrug resistance efflux transporter EmrE"/>
    <property type="match status" value="2"/>
</dbReference>
<evidence type="ECO:0000256" key="3">
    <source>
        <dbReference type="ARBA" id="ARBA00022475"/>
    </source>
</evidence>
<proteinExistence type="inferred from homology"/>
<evidence type="ECO:0000256" key="1">
    <source>
        <dbReference type="ARBA" id="ARBA00004651"/>
    </source>
</evidence>
<dbReference type="EMBL" id="WJNH01000001">
    <property type="protein sequence ID" value="MRG85005.1"/>
    <property type="molecule type" value="Genomic_DNA"/>
</dbReference>
<feature type="transmembrane region" description="Helical" evidence="7">
    <location>
        <begin position="283"/>
        <end position="301"/>
    </location>
</feature>
<feature type="transmembrane region" description="Helical" evidence="7">
    <location>
        <begin position="80"/>
        <end position="98"/>
    </location>
</feature>
<feature type="domain" description="EamA" evidence="8">
    <location>
        <begin position="167"/>
        <end position="300"/>
    </location>
</feature>
<feature type="transmembrane region" description="Helical" evidence="7">
    <location>
        <begin position="139"/>
        <end position="156"/>
    </location>
</feature>
<keyword evidence="6 7" id="KW-0472">Membrane</keyword>
<keyword evidence="5 7" id="KW-1133">Transmembrane helix</keyword>
<feature type="transmembrane region" description="Helical" evidence="7">
    <location>
        <begin position="9"/>
        <end position="27"/>
    </location>
</feature>
<comment type="caution">
    <text evidence="9">The sequence shown here is derived from an EMBL/GenBank/DDBJ whole genome shotgun (WGS) entry which is preliminary data.</text>
</comment>
<dbReference type="PANTHER" id="PTHR32322:SF18">
    <property type="entry name" value="S-ADENOSYLMETHIONINE_S-ADENOSYLHOMOCYSTEINE TRANSPORTER"/>
    <property type="match status" value="1"/>
</dbReference>
<dbReference type="Proteomes" id="UP000480185">
    <property type="component" value="Unassembled WGS sequence"/>
</dbReference>
<feature type="domain" description="EamA" evidence="8">
    <location>
        <begin position="12"/>
        <end position="153"/>
    </location>
</feature>
<keyword evidence="3" id="KW-1003">Cell membrane</keyword>
<dbReference type="InterPro" id="IPR050638">
    <property type="entry name" value="AA-Vitamin_Transporters"/>
</dbReference>
<evidence type="ECO:0000256" key="5">
    <source>
        <dbReference type="ARBA" id="ARBA00022989"/>
    </source>
</evidence>
<dbReference type="RefSeq" id="WP_153726964.1">
    <property type="nucleotide sequence ID" value="NZ_WJNH01000001.1"/>
</dbReference>
<accession>A0A6G1X287</accession>
<keyword evidence="10" id="KW-1185">Reference proteome</keyword>